<dbReference type="AlphaFoldDB" id="A0A3P6BY82"/>
<protein>
    <submittedName>
        <fullName evidence="2">Uncharacterized protein</fullName>
    </submittedName>
</protein>
<dbReference type="EMBL" id="LR031873">
    <property type="protein sequence ID" value="VDD10883.1"/>
    <property type="molecule type" value="Genomic_DNA"/>
</dbReference>
<organism evidence="2">
    <name type="scientific">Brassica oleracea</name>
    <name type="common">Wild cabbage</name>
    <dbReference type="NCBI Taxonomy" id="3712"/>
    <lineage>
        <taxon>Eukaryota</taxon>
        <taxon>Viridiplantae</taxon>
        <taxon>Streptophyta</taxon>
        <taxon>Embryophyta</taxon>
        <taxon>Tracheophyta</taxon>
        <taxon>Spermatophyta</taxon>
        <taxon>Magnoliopsida</taxon>
        <taxon>eudicotyledons</taxon>
        <taxon>Gunneridae</taxon>
        <taxon>Pentapetalae</taxon>
        <taxon>rosids</taxon>
        <taxon>malvids</taxon>
        <taxon>Brassicales</taxon>
        <taxon>Brassicaceae</taxon>
        <taxon>Brassiceae</taxon>
        <taxon>Brassica</taxon>
    </lineage>
</organism>
<sequence length="185" mass="21865">MSFGSSHWCRSTPRDEHRPMESSEHRPTHPIQHRSTPFMEYVASCETVRIMTHEEFAARHPHPPQPYRLPSIDVARLNALRNPSKPLEISIDNNSQQSKDAPEPMVVEQATEGQTLRKRKEKVLKHLKRGATEKEMDNFTKRVLMIPLDKPFGEAYFTYRLWFFSETPWRLRKILRKCSIKSERR</sequence>
<feature type="compositionally biased region" description="Basic and acidic residues" evidence="1">
    <location>
        <begin position="12"/>
        <end position="27"/>
    </location>
</feature>
<name>A0A3P6BY82_BRAOL</name>
<feature type="region of interest" description="Disordered" evidence="1">
    <location>
        <begin position="1"/>
        <end position="35"/>
    </location>
</feature>
<reference evidence="2" key="1">
    <citation type="submission" date="2018-11" db="EMBL/GenBank/DDBJ databases">
        <authorList>
            <consortium name="Genoscope - CEA"/>
            <person name="William W."/>
        </authorList>
    </citation>
    <scope>NUCLEOTIDE SEQUENCE</scope>
</reference>
<gene>
    <name evidence="2" type="ORF">BOLC4T25873H</name>
</gene>
<proteinExistence type="predicted"/>
<evidence type="ECO:0000313" key="2">
    <source>
        <dbReference type="EMBL" id="VDD10883.1"/>
    </source>
</evidence>
<evidence type="ECO:0000256" key="1">
    <source>
        <dbReference type="SAM" id="MobiDB-lite"/>
    </source>
</evidence>
<accession>A0A3P6BY82</accession>